<evidence type="ECO:0000313" key="7">
    <source>
        <dbReference type="EMBL" id="NHK28030.1"/>
    </source>
</evidence>
<feature type="transmembrane region" description="Helical" evidence="5">
    <location>
        <begin position="105"/>
        <end position="133"/>
    </location>
</feature>
<comment type="caution">
    <text evidence="5">Lacks conserved residue(s) required for the propagation of feature annotation.</text>
</comment>
<evidence type="ECO:0000256" key="4">
    <source>
        <dbReference type="ARBA" id="ARBA00023136"/>
    </source>
</evidence>
<keyword evidence="4 5" id="KW-0472">Membrane</keyword>
<evidence type="ECO:0000256" key="3">
    <source>
        <dbReference type="ARBA" id="ARBA00022989"/>
    </source>
</evidence>
<keyword evidence="5" id="KW-0813">Transport</keyword>
<dbReference type="InterPro" id="IPR000412">
    <property type="entry name" value="ABC_2_transport"/>
</dbReference>
<dbReference type="PANTHER" id="PTHR43229:SF2">
    <property type="entry name" value="NODULATION PROTEIN J"/>
    <property type="match status" value="1"/>
</dbReference>
<evidence type="ECO:0000256" key="1">
    <source>
        <dbReference type="ARBA" id="ARBA00004141"/>
    </source>
</evidence>
<keyword evidence="3 5" id="KW-1133">Transmembrane helix</keyword>
<keyword evidence="5" id="KW-1003">Cell membrane</keyword>
<dbReference type="PROSITE" id="PS51012">
    <property type="entry name" value="ABC_TM2"/>
    <property type="match status" value="1"/>
</dbReference>
<gene>
    <name evidence="7" type="ORF">FF098_008950</name>
</gene>
<feature type="transmembrane region" description="Helical" evidence="5">
    <location>
        <begin position="173"/>
        <end position="192"/>
    </location>
</feature>
<dbReference type="PIRSF" id="PIRSF006648">
    <property type="entry name" value="DrrB"/>
    <property type="match status" value="1"/>
</dbReference>
<keyword evidence="8" id="KW-1185">Reference proteome</keyword>
<dbReference type="EMBL" id="VCJR02000002">
    <property type="protein sequence ID" value="NHK28030.1"/>
    <property type="molecule type" value="Genomic_DNA"/>
</dbReference>
<protein>
    <recommendedName>
        <fullName evidence="5">Transport permease protein</fullName>
    </recommendedName>
</protein>
<dbReference type="PANTHER" id="PTHR43229">
    <property type="entry name" value="NODULATION PROTEIN J"/>
    <property type="match status" value="1"/>
</dbReference>
<accession>A0ABX0HN29</accession>
<proteinExistence type="inferred from homology"/>
<feature type="domain" description="ABC transmembrane type-2" evidence="6">
    <location>
        <begin position="24"/>
        <end position="250"/>
    </location>
</feature>
<dbReference type="InterPro" id="IPR051784">
    <property type="entry name" value="Nod_factor_ABC_transporter"/>
</dbReference>
<comment type="similarity">
    <text evidence="5">Belongs to the ABC-2 integral membrane protein family.</text>
</comment>
<dbReference type="PRINTS" id="PR00164">
    <property type="entry name" value="ABC2TRNSPORT"/>
</dbReference>
<dbReference type="Pfam" id="PF01061">
    <property type="entry name" value="ABC2_membrane"/>
    <property type="match status" value="1"/>
</dbReference>
<feature type="transmembrane region" description="Helical" evidence="5">
    <location>
        <begin position="139"/>
        <end position="161"/>
    </location>
</feature>
<evidence type="ECO:0000313" key="8">
    <source>
        <dbReference type="Proteomes" id="UP000818603"/>
    </source>
</evidence>
<dbReference type="InterPro" id="IPR013525">
    <property type="entry name" value="ABC2_TM"/>
</dbReference>
<comment type="subcellular location">
    <subcellularLocation>
        <location evidence="5">Cell inner membrane</location>
        <topology evidence="5">Multi-pass membrane protein</topology>
    </subcellularLocation>
    <subcellularLocation>
        <location evidence="1">Membrane</location>
        <topology evidence="1">Multi-pass membrane protein</topology>
    </subcellularLocation>
</comment>
<keyword evidence="2 5" id="KW-0812">Transmembrane</keyword>
<evidence type="ECO:0000256" key="2">
    <source>
        <dbReference type="ARBA" id="ARBA00022692"/>
    </source>
</evidence>
<dbReference type="RefSeq" id="WP_155139693.1">
    <property type="nucleotide sequence ID" value="NZ_BMGZ01000002.1"/>
</dbReference>
<sequence length="253" mass="27170">MMRWLSITFLHYRYAGISFLRNPMAAFFGTLFPLMFLTINSLVFGDFAAPDGGDLPMTAFYTAGMSVFSVIMTCFTNLAAGLLYDRDMGRLKRIRGTPTPISSYIAARILLAMSVGVITSILCVILGVTAFGVPLNLSILPGFLAIIILGAASLSALGLAITAFIPNAQAGPAILNAISFPIIFGSNVFFPIPNMPRWLDLAANALPVRPFADAATATFFGGRADLHDLIIIAAWGGIGAIIAWRSFRWQPAR</sequence>
<organism evidence="7 8">
    <name type="scientific">Aquisalinus luteolus</name>
    <dbReference type="NCBI Taxonomy" id="1566827"/>
    <lineage>
        <taxon>Bacteria</taxon>
        <taxon>Pseudomonadati</taxon>
        <taxon>Pseudomonadota</taxon>
        <taxon>Alphaproteobacteria</taxon>
        <taxon>Parvularculales</taxon>
        <taxon>Parvularculaceae</taxon>
        <taxon>Aquisalinus</taxon>
    </lineage>
</organism>
<feature type="transmembrane region" description="Helical" evidence="5">
    <location>
        <begin position="61"/>
        <end position="84"/>
    </location>
</feature>
<evidence type="ECO:0000256" key="5">
    <source>
        <dbReference type="RuleBase" id="RU361157"/>
    </source>
</evidence>
<feature type="transmembrane region" description="Helical" evidence="5">
    <location>
        <begin position="229"/>
        <end position="247"/>
    </location>
</feature>
<comment type="caution">
    <text evidence="7">The sequence shown here is derived from an EMBL/GenBank/DDBJ whole genome shotgun (WGS) entry which is preliminary data.</text>
</comment>
<name>A0ABX0HN29_9PROT</name>
<evidence type="ECO:0000259" key="6">
    <source>
        <dbReference type="PROSITE" id="PS51012"/>
    </source>
</evidence>
<dbReference type="Proteomes" id="UP000818603">
    <property type="component" value="Unassembled WGS sequence"/>
</dbReference>
<reference evidence="7 8" key="1">
    <citation type="submission" date="2020-02" db="EMBL/GenBank/DDBJ databases">
        <title>Genome sequence of Parvularcula flava strain NH6-79.</title>
        <authorList>
            <person name="Abdul Karim M.H."/>
            <person name="Lam M.Q."/>
            <person name="Chen S.J."/>
            <person name="Yahya A."/>
            <person name="Shahir S."/>
            <person name="Shamsir M.S."/>
            <person name="Chong C.S."/>
        </authorList>
    </citation>
    <scope>NUCLEOTIDE SEQUENCE [LARGE SCALE GENOMIC DNA]</scope>
    <source>
        <strain evidence="7 8">NH6-79</strain>
    </source>
</reference>
<dbReference type="InterPro" id="IPR047817">
    <property type="entry name" value="ABC2_TM_bact-type"/>
</dbReference>